<sequence>MSNEQVVVSEEQKKVRPGTLLKVRRKELGLSQKQIADRLRLRLSVIKNIEENNFNFGQVFTFIRGYLRSYSKVVGLNESLVLNALDDCTDIKYQEYEMFSFSEKTRRERHDTRIMSLTWGISIVVISISVFWWWQNQQDDKDKPISISKNGELALQKVDENLNSTKNLELLSQVLSDGTIPSYSIENTTIKEVPIISEYDEEALIVSFQKDCWIQIKDSQNKVLSTGVKKAGQRLEIIGSLPFSVVLGVPEGVSMTFANESIDLSKYAVGTVARFTLP</sequence>
<proteinExistence type="predicted"/>
<organism evidence="3 4">
    <name type="scientific">Candidatus Photodesmus blepharonis</name>
    <dbReference type="NCBI Taxonomy" id="1179155"/>
    <lineage>
        <taxon>Bacteria</taxon>
        <taxon>Pseudomonadati</taxon>
        <taxon>Pseudomonadota</taxon>
        <taxon>Gammaproteobacteria</taxon>
        <taxon>Vibrionales</taxon>
        <taxon>Vibrionaceae</taxon>
        <taxon>Candidatus Photodesmus</taxon>
    </lineage>
</organism>
<dbReference type="OrthoDB" id="9790252at2"/>
<dbReference type="eggNOG" id="COG1426">
    <property type="taxonomic scope" value="Bacteria"/>
</dbReference>
<dbReference type="InterPro" id="IPR050400">
    <property type="entry name" value="Bact_Cytoskel_RodZ"/>
</dbReference>
<accession>A0A084CPF9</accession>
<keyword evidence="4" id="KW-1185">Reference proteome</keyword>
<keyword evidence="1" id="KW-0812">Transmembrane</keyword>
<keyword evidence="1" id="KW-1133">Transmembrane helix</keyword>
<evidence type="ECO:0000313" key="3">
    <source>
        <dbReference type="EMBL" id="KEY91688.1"/>
    </source>
</evidence>
<comment type="caution">
    <text evidence="3">The sequence shown here is derived from an EMBL/GenBank/DDBJ whole genome shotgun (WGS) entry which is preliminary data.</text>
</comment>
<dbReference type="Proteomes" id="UP000053784">
    <property type="component" value="Unassembled WGS sequence"/>
</dbReference>
<name>A0A084CPF9_9GAMM</name>
<evidence type="ECO:0000256" key="1">
    <source>
        <dbReference type="SAM" id="Phobius"/>
    </source>
</evidence>
<gene>
    <name evidence="3" type="ORF">CF67_01015</name>
</gene>
<dbReference type="EMBL" id="JGVK01000001">
    <property type="protein sequence ID" value="KEY91688.1"/>
    <property type="molecule type" value="Genomic_DNA"/>
</dbReference>
<dbReference type="RefSeq" id="WP_034412856.1">
    <property type="nucleotide sequence ID" value="NZ_JGVK01000001.1"/>
</dbReference>
<evidence type="ECO:0000259" key="2">
    <source>
        <dbReference type="PROSITE" id="PS50943"/>
    </source>
</evidence>
<dbReference type="Pfam" id="PF13464">
    <property type="entry name" value="RodZ_C"/>
    <property type="match status" value="1"/>
</dbReference>
<dbReference type="CDD" id="cd00093">
    <property type="entry name" value="HTH_XRE"/>
    <property type="match status" value="1"/>
</dbReference>
<dbReference type="InterPro" id="IPR010982">
    <property type="entry name" value="Lambda_DNA-bd_dom_sf"/>
</dbReference>
<dbReference type="AlphaFoldDB" id="A0A084CPF9"/>
<dbReference type="InterPro" id="IPR025194">
    <property type="entry name" value="RodZ-like_C"/>
</dbReference>
<dbReference type="InterPro" id="IPR001387">
    <property type="entry name" value="Cro/C1-type_HTH"/>
</dbReference>
<dbReference type="Gene3D" id="1.10.260.40">
    <property type="entry name" value="lambda repressor-like DNA-binding domains"/>
    <property type="match status" value="1"/>
</dbReference>
<keyword evidence="1" id="KW-0472">Membrane</keyword>
<dbReference type="GO" id="GO:0003677">
    <property type="term" value="F:DNA binding"/>
    <property type="evidence" value="ECO:0007669"/>
    <property type="project" value="InterPro"/>
</dbReference>
<dbReference type="PANTHER" id="PTHR34475">
    <property type="match status" value="1"/>
</dbReference>
<reference evidence="3 4" key="1">
    <citation type="submission" date="2014-03" db="EMBL/GenBank/DDBJ databases">
        <title>Selection and divergence in the genomes of co-occurring obligate luminous symbionts with specific hosts.</title>
        <authorList>
            <person name="Hendry T.A."/>
            <person name="de Wet J.R."/>
            <person name="Dunlap P.V."/>
        </authorList>
    </citation>
    <scope>NUCLEOTIDE SEQUENCE [LARGE SCALE GENOMIC DNA]</scope>
    <source>
        <strain evidence="3 4">Ppalp.1</strain>
    </source>
</reference>
<dbReference type="PANTHER" id="PTHR34475:SF1">
    <property type="entry name" value="CYTOSKELETON PROTEIN RODZ"/>
    <property type="match status" value="1"/>
</dbReference>
<dbReference type="Pfam" id="PF13413">
    <property type="entry name" value="HTH_25"/>
    <property type="match status" value="1"/>
</dbReference>
<evidence type="ECO:0000313" key="4">
    <source>
        <dbReference type="Proteomes" id="UP000053784"/>
    </source>
</evidence>
<dbReference type="SUPFAM" id="SSF47413">
    <property type="entry name" value="lambda repressor-like DNA-binding domains"/>
    <property type="match status" value="1"/>
</dbReference>
<dbReference type="PROSITE" id="PS50943">
    <property type="entry name" value="HTH_CROC1"/>
    <property type="match status" value="1"/>
</dbReference>
<protein>
    <recommendedName>
        <fullName evidence="2">HTH cro/C1-type domain-containing protein</fullName>
    </recommendedName>
</protein>
<feature type="domain" description="HTH cro/C1-type" evidence="2">
    <location>
        <begin position="21"/>
        <end position="50"/>
    </location>
</feature>
<feature type="transmembrane region" description="Helical" evidence="1">
    <location>
        <begin position="114"/>
        <end position="134"/>
    </location>
</feature>
<dbReference type="STRING" id="1179155.CF67_01015"/>